<dbReference type="OrthoDB" id="9802554at2"/>
<dbReference type="Gene3D" id="3.40.50.10300">
    <property type="entry name" value="CoaB-like"/>
    <property type="match status" value="1"/>
</dbReference>
<evidence type="ECO:0000259" key="1">
    <source>
        <dbReference type="Pfam" id="PF04127"/>
    </source>
</evidence>
<dbReference type="EMBL" id="FWXW01000002">
    <property type="protein sequence ID" value="SMC48510.1"/>
    <property type="molecule type" value="Genomic_DNA"/>
</dbReference>
<evidence type="ECO:0000313" key="3">
    <source>
        <dbReference type="Proteomes" id="UP000192790"/>
    </source>
</evidence>
<sequence>MNIIVTSGGTREKIDEVRTIANSATGALGSLIASELLRRLPAGGNTLYYLCGAGAVTPGADPRLEVLPAPDTGSLESAMRTLLETRKIDAVIHAMAVSDYRVGAATTPDRLAAALSSLSSLPASPEEWEKVLTKALFQRALEPGGKISSELAHPILVLEKTPKIIHMIKELSPDTLLVGFKLLSGVSEETLLEVAGRLMETNRCDFVLANDTVSLKSGVHVGYLLCRRGETEKYTGKEAIASGIASRILKRLEEQAV</sequence>
<feature type="domain" description="DNA/pantothenate metabolism flavoprotein C-terminal" evidence="1">
    <location>
        <begin position="2"/>
        <end position="104"/>
    </location>
</feature>
<proteinExistence type="predicted"/>
<dbReference type="Pfam" id="PF04127">
    <property type="entry name" value="DFP"/>
    <property type="match status" value="2"/>
</dbReference>
<dbReference type="InterPro" id="IPR035929">
    <property type="entry name" value="CoaB-like_sf"/>
</dbReference>
<dbReference type="SUPFAM" id="SSF102645">
    <property type="entry name" value="CoaB-like"/>
    <property type="match status" value="1"/>
</dbReference>
<protein>
    <submittedName>
        <fullName evidence="2">Phosphopantothenate-cysteine ligase</fullName>
    </submittedName>
</protein>
<reference evidence="2 3" key="1">
    <citation type="submission" date="2017-04" db="EMBL/GenBank/DDBJ databases">
        <authorList>
            <person name="Afonso C.L."/>
            <person name="Miller P.J."/>
            <person name="Scott M.A."/>
            <person name="Spackman E."/>
            <person name="Goraichik I."/>
            <person name="Dimitrov K.M."/>
            <person name="Suarez D.L."/>
            <person name="Swayne D.E."/>
        </authorList>
    </citation>
    <scope>NUCLEOTIDE SEQUENCE [LARGE SCALE GENOMIC DNA]</scope>
    <source>
        <strain evidence="2 3">DSM 12816</strain>
    </source>
</reference>
<evidence type="ECO:0000313" key="2">
    <source>
        <dbReference type="EMBL" id="SMC48510.1"/>
    </source>
</evidence>
<name>A0A1W1ZIZ4_9FIRM</name>
<accession>A0A1W1ZIZ4</accession>
<dbReference type="AlphaFoldDB" id="A0A1W1ZIZ4"/>
<dbReference type="InterPro" id="IPR007085">
    <property type="entry name" value="DNA/pantothenate-metab_flavo_C"/>
</dbReference>
<dbReference type="GO" id="GO:0016874">
    <property type="term" value="F:ligase activity"/>
    <property type="evidence" value="ECO:0007669"/>
    <property type="project" value="UniProtKB-KW"/>
</dbReference>
<keyword evidence="3" id="KW-1185">Reference proteome</keyword>
<dbReference type="GO" id="GO:0015937">
    <property type="term" value="P:coenzyme A biosynthetic process"/>
    <property type="evidence" value="ECO:0007669"/>
    <property type="project" value="UniProtKB-ARBA"/>
</dbReference>
<feature type="domain" description="DNA/pantothenate metabolism flavoprotein C-terminal" evidence="1">
    <location>
        <begin position="145"/>
        <end position="250"/>
    </location>
</feature>
<organism evidence="2 3">
    <name type="scientific">Papillibacter cinnamivorans DSM 12816</name>
    <dbReference type="NCBI Taxonomy" id="1122930"/>
    <lineage>
        <taxon>Bacteria</taxon>
        <taxon>Bacillati</taxon>
        <taxon>Bacillota</taxon>
        <taxon>Clostridia</taxon>
        <taxon>Eubacteriales</taxon>
        <taxon>Oscillospiraceae</taxon>
        <taxon>Papillibacter</taxon>
    </lineage>
</organism>
<dbReference type="Proteomes" id="UP000192790">
    <property type="component" value="Unassembled WGS sequence"/>
</dbReference>
<keyword evidence="2" id="KW-0436">Ligase</keyword>
<gene>
    <name evidence="2" type="ORF">SAMN02745168_1164</name>
</gene>
<dbReference type="STRING" id="1122930.SAMN02745168_1164"/>
<dbReference type="RefSeq" id="WP_084233790.1">
    <property type="nucleotide sequence ID" value="NZ_FWXW01000002.1"/>
</dbReference>